<evidence type="ECO:0000259" key="2">
    <source>
        <dbReference type="Pfam" id="PF07510"/>
    </source>
</evidence>
<protein>
    <recommendedName>
        <fullName evidence="5">DUF262 domain-containing protein</fullName>
    </recommendedName>
</protein>
<dbReference type="AlphaFoldDB" id="A0A1H1MB87"/>
<dbReference type="Proteomes" id="UP000199679">
    <property type="component" value="Chromosome I"/>
</dbReference>
<dbReference type="STRING" id="652787.SAMN05216490_0038"/>
<evidence type="ECO:0000259" key="1">
    <source>
        <dbReference type="Pfam" id="PF03235"/>
    </source>
</evidence>
<dbReference type="RefSeq" id="WP_091367557.1">
    <property type="nucleotide sequence ID" value="NZ_LT629740.1"/>
</dbReference>
<dbReference type="EMBL" id="LT629740">
    <property type="protein sequence ID" value="SDR84006.1"/>
    <property type="molecule type" value="Genomic_DNA"/>
</dbReference>
<organism evidence="3 4">
    <name type="scientific">Mucilaginibacter mallensis</name>
    <dbReference type="NCBI Taxonomy" id="652787"/>
    <lineage>
        <taxon>Bacteria</taxon>
        <taxon>Pseudomonadati</taxon>
        <taxon>Bacteroidota</taxon>
        <taxon>Sphingobacteriia</taxon>
        <taxon>Sphingobacteriales</taxon>
        <taxon>Sphingobacteriaceae</taxon>
        <taxon>Mucilaginibacter</taxon>
    </lineage>
</organism>
<feature type="domain" description="GmrSD restriction endonucleases C-terminal" evidence="2">
    <location>
        <begin position="462"/>
        <end position="607"/>
    </location>
</feature>
<evidence type="ECO:0000313" key="3">
    <source>
        <dbReference type="EMBL" id="SDR84006.1"/>
    </source>
</evidence>
<dbReference type="OrthoDB" id="9798761at2"/>
<evidence type="ECO:0000313" key="4">
    <source>
        <dbReference type="Proteomes" id="UP000199679"/>
    </source>
</evidence>
<feature type="domain" description="GmrSD restriction endonucleases N-terminal" evidence="1">
    <location>
        <begin position="17"/>
        <end position="242"/>
    </location>
</feature>
<dbReference type="Pfam" id="PF03235">
    <property type="entry name" value="GmrSD_N"/>
    <property type="match status" value="1"/>
</dbReference>
<keyword evidence="4" id="KW-1185">Reference proteome</keyword>
<dbReference type="PANTHER" id="PTHR35149">
    <property type="entry name" value="SLL5132 PROTEIN"/>
    <property type="match status" value="1"/>
</dbReference>
<gene>
    <name evidence="3" type="ORF">SAMN05216490_0038</name>
</gene>
<dbReference type="Pfam" id="PF07510">
    <property type="entry name" value="GmrSD_C"/>
    <property type="match status" value="1"/>
</dbReference>
<accession>A0A1H1MB87</accession>
<proteinExistence type="predicted"/>
<dbReference type="PANTHER" id="PTHR35149:SF1">
    <property type="entry name" value="DUF5655 DOMAIN-CONTAINING PROTEIN"/>
    <property type="match status" value="1"/>
</dbReference>
<reference evidence="3 4" key="1">
    <citation type="submission" date="2016-10" db="EMBL/GenBank/DDBJ databases">
        <authorList>
            <person name="de Groot N.N."/>
        </authorList>
    </citation>
    <scope>NUCLEOTIDE SEQUENCE [LARGE SCALE GENOMIC DNA]</scope>
    <source>
        <strain evidence="3 4">MP1X4</strain>
    </source>
</reference>
<sequence length="626" mass="73780">MNNEADNSNLQYKAIEDVFQVKYFIDFYQRDYTWSSDNVFALLEDSYHRFDLKYTESSETVPDYIRKHYKWYYLNTYIINKQGDRTCIVDGQQRFSTLTLMLIKLFHLAKEKELSDARIDSVKNLICKATSSGLQFWMGGDDRIDTLADLFKNQKNTKPERPLKQSDIFLYLNYDTVNKFFNEKFKDAPSHYLECFIIFFLTNVKLVEIEIKESDDVAMVFEVINAKGQKLKSHEILKAQLLSQIPKDEIDEYLRYWNTACTVLQNSGLKFPNIDDPVDAFFTYYFRARYSKTTTEIQVFKDYHKTIFSRDWQERLPFKKDAKFVKNFIKTDFIYYATKMAELVSSTLESNKYVYYNIKLNEITNLYLVILSAIKPNDAAYYEKVKLLAQLVDRHYMVLRLQGCYDSNSFTRQITSLVINLREKDDLVEIKQDFDDGLISDINKTRSANVTELFNYGFFKDTKVNSSNKTFIRYLLARIEEFLCLEMNYANFAGYNNLCVGKKYHIEHILAYNDENKTIFGNEDFFNEQRDRLGGLLLLKKGDNGMSLAEVYADKLKTYTNDTNFARTLTQYFYHNNSGLKLLKDKYPSILLSAIDNFDEKALDSRHALIYNICKTIWSDDYISLN</sequence>
<evidence type="ECO:0008006" key="5">
    <source>
        <dbReference type="Google" id="ProtNLM"/>
    </source>
</evidence>
<dbReference type="InterPro" id="IPR011089">
    <property type="entry name" value="GmrSD_C"/>
</dbReference>
<dbReference type="InterPro" id="IPR004919">
    <property type="entry name" value="GmrSD_N"/>
</dbReference>
<name>A0A1H1MB87_MUCMA</name>